<sequence length="93" mass="10720">MIIGSAVCELIIYNAHSLKEKRAVLQGILTRLKQKFNIAIAEVDHQNVWQRTTIAVCSVSSSKVQVEKELQRVFNFIDSFPEVERTMTEIEWL</sequence>
<evidence type="ECO:0000313" key="2">
    <source>
        <dbReference type="EMBL" id="NEY80600.1"/>
    </source>
</evidence>
<reference evidence="2 3" key="1">
    <citation type="submission" date="2020-02" db="EMBL/GenBank/DDBJ databases">
        <title>Bacillus aquiflavi sp. nov., isolated from yellow water of strong flavor Chinese baijiu in Yibin region of China.</title>
        <authorList>
            <person name="Xie J."/>
        </authorList>
    </citation>
    <scope>NUCLEOTIDE SEQUENCE [LARGE SCALE GENOMIC DNA]</scope>
    <source>
        <strain evidence="2 3">3H-10</strain>
    </source>
</reference>
<dbReference type="EMBL" id="JAAIWN010000005">
    <property type="protein sequence ID" value="NEY80600.1"/>
    <property type="molecule type" value="Genomic_DNA"/>
</dbReference>
<keyword evidence="3" id="KW-1185">Reference proteome</keyword>
<proteinExistence type="predicted"/>
<dbReference type="EMBL" id="JACEIO010000005">
    <property type="protein sequence ID" value="MBA4536232.1"/>
    <property type="molecule type" value="Genomic_DNA"/>
</dbReference>
<dbReference type="Pfam" id="PF04456">
    <property type="entry name" value="DUF503"/>
    <property type="match status" value="1"/>
</dbReference>
<name>A0A6B3VQL2_9BACI</name>
<organism evidence="2 3">
    <name type="scientific">Bacillus aquiflavi</name>
    <dbReference type="NCBI Taxonomy" id="2672567"/>
    <lineage>
        <taxon>Bacteria</taxon>
        <taxon>Bacillati</taxon>
        <taxon>Bacillota</taxon>
        <taxon>Bacilli</taxon>
        <taxon>Bacillales</taxon>
        <taxon>Bacillaceae</taxon>
        <taxon>Bacillus</taxon>
    </lineage>
</organism>
<dbReference type="PANTHER" id="PTHR36441">
    <property type="entry name" value="HYPOTHETICAL CYTOSOLIC PROTEIN"/>
    <property type="match status" value="1"/>
</dbReference>
<dbReference type="Proteomes" id="UP000570010">
    <property type="component" value="Unassembled WGS sequence"/>
</dbReference>
<dbReference type="SUPFAM" id="SSF103007">
    <property type="entry name" value="Hypothetical protein TT1725"/>
    <property type="match status" value="1"/>
</dbReference>
<comment type="caution">
    <text evidence="2">The sequence shown here is derived from an EMBL/GenBank/DDBJ whole genome shotgun (WGS) entry which is preliminary data.</text>
</comment>
<dbReference type="PANTHER" id="PTHR36441:SF1">
    <property type="entry name" value="DUF503 DOMAIN-CONTAINING PROTEIN"/>
    <property type="match status" value="1"/>
</dbReference>
<dbReference type="AlphaFoldDB" id="A0A6B3VQL2"/>
<evidence type="ECO:0000313" key="1">
    <source>
        <dbReference type="EMBL" id="MBA4536232.1"/>
    </source>
</evidence>
<evidence type="ECO:0000313" key="3">
    <source>
        <dbReference type="Proteomes" id="UP000472971"/>
    </source>
</evidence>
<evidence type="ECO:0000313" key="4">
    <source>
        <dbReference type="Proteomes" id="UP000570010"/>
    </source>
</evidence>
<gene>
    <name evidence="2" type="ORF">G4D64_03480</name>
    <name evidence="1" type="ORF">H1Z61_03515</name>
</gene>
<dbReference type="Gene3D" id="3.30.70.1120">
    <property type="entry name" value="TT1725-like"/>
    <property type="match status" value="1"/>
</dbReference>
<protein>
    <submittedName>
        <fullName evidence="2">DUF503 family protein</fullName>
    </submittedName>
</protein>
<accession>A0A6B3VQL2</accession>
<dbReference type="RefSeq" id="WP_179959010.1">
    <property type="nucleotide sequence ID" value="NZ_JAAIWN010000005.1"/>
</dbReference>
<dbReference type="InterPro" id="IPR007546">
    <property type="entry name" value="DUF503"/>
</dbReference>
<reference evidence="1 4" key="2">
    <citation type="submission" date="2020-07" db="EMBL/GenBank/DDBJ databases">
        <authorList>
            <person name="Feng H."/>
        </authorList>
    </citation>
    <scope>NUCLEOTIDE SEQUENCE [LARGE SCALE GENOMIC DNA]</scope>
    <source>
        <strain evidence="1">S-12</strain>
        <strain evidence="4">s-12</strain>
    </source>
</reference>
<dbReference type="InterPro" id="IPR036746">
    <property type="entry name" value="TT1725-like_sf"/>
</dbReference>
<dbReference type="Proteomes" id="UP000472971">
    <property type="component" value="Unassembled WGS sequence"/>
</dbReference>